<name>A0ABP9XGP9_9DEIO</name>
<proteinExistence type="predicted"/>
<comment type="caution">
    <text evidence="2">The sequence shown here is derived from an EMBL/GenBank/DDBJ whole genome shotgun (WGS) entry which is preliminary data.</text>
</comment>
<feature type="domain" description="HNH nuclease" evidence="1">
    <location>
        <begin position="182"/>
        <end position="240"/>
    </location>
</feature>
<dbReference type="EMBL" id="BAABRV010000004">
    <property type="protein sequence ID" value="GAA5533798.1"/>
    <property type="molecule type" value="Genomic_DNA"/>
</dbReference>
<evidence type="ECO:0000313" key="3">
    <source>
        <dbReference type="Proteomes" id="UP001404956"/>
    </source>
</evidence>
<dbReference type="Proteomes" id="UP001404956">
    <property type="component" value="Unassembled WGS sequence"/>
</dbReference>
<keyword evidence="3" id="KW-1185">Reference proteome</keyword>
<reference evidence="2 3" key="1">
    <citation type="submission" date="2024-02" db="EMBL/GenBank/DDBJ databases">
        <title>Deinococcus aluminii NBRC 112889.</title>
        <authorList>
            <person name="Ichikawa N."/>
            <person name="Katano-Makiyama Y."/>
            <person name="Hidaka K."/>
        </authorList>
    </citation>
    <scope>NUCLEOTIDE SEQUENCE [LARGE SCALE GENOMIC DNA]</scope>
    <source>
        <strain evidence="2 3">NBRC 112889</strain>
    </source>
</reference>
<sequence length="302" mass="33988">MHALVLTTRAADNRYGDTPSTYSFPRMYLRFFEPLNGGNEIVAVLFEPRHGGGRQSYFGWVTMRDAPRPDPREEGLWQVSYADGIQMFPRLVPRVGDQAFEASLRELPLRQHGLFMQNRSVRPIGSDDLIRIFEHAGVIPPDWSAPEEDATSLRRRHERMVHSVVRDAGFQKRVLATYDYRCAVSGLGYVNPSKFARGGLVEAAHIRPVGGEHAGHDDVTNGIALTPSLHGLFDAGMFTLRYEGGVLLVRTSPLLHDVRLNAPEMGTCLRLENDMPVRLPESTASWPARSSLEYHARRIFRP</sequence>
<dbReference type="InterPro" id="IPR003615">
    <property type="entry name" value="HNH_nuc"/>
</dbReference>
<organism evidence="2 3">
    <name type="scientific">Deinococcus aluminii</name>
    <dbReference type="NCBI Taxonomy" id="1656885"/>
    <lineage>
        <taxon>Bacteria</taxon>
        <taxon>Thermotogati</taxon>
        <taxon>Deinococcota</taxon>
        <taxon>Deinococci</taxon>
        <taxon>Deinococcales</taxon>
        <taxon>Deinococcaceae</taxon>
        <taxon>Deinococcus</taxon>
    </lineage>
</organism>
<accession>A0ABP9XGP9</accession>
<dbReference type="Pfam" id="PF13391">
    <property type="entry name" value="HNH_2"/>
    <property type="match status" value="1"/>
</dbReference>
<dbReference type="RefSeq" id="WP_425557433.1">
    <property type="nucleotide sequence ID" value="NZ_BAABRV010000004.1"/>
</dbReference>
<evidence type="ECO:0000259" key="1">
    <source>
        <dbReference type="Pfam" id="PF13391"/>
    </source>
</evidence>
<evidence type="ECO:0000313" key="2">
    <source>
        <dbReference type="EMBL" id="GAA5533798.1"/>
    </source>
</evidence>
<protein>
    <recommendedName>
        <fullName evidence="1">HNH nuclease domain-containing protein</fullName>
    </recommendedName>
</protein>
<gene>
    <name evidence="2" type="ORF">Dalu01_02206</name>
</gene>